<dbReference type="OrthoDB" id="337735at2759"/>
<evidence type="ECO:0000256" key="2">
    <source>
        <dbReference type="ARBA" id="ARBA00023306"/>
    </source>
</evidence>
<proteinExistence type="predicted"/>
<dbReference type="GO" id="GO:0051301">
    <property type="term" value="P:cell division"/>
    <property type="evidence" value="ECO:0007669"/>
    <property type="project" value="UniProtKB-KW"/>
</dbReference>
<keyword evidence="4" id="KW-1185">Reference proteome</keyword>
<dbReference type="STRING" id="33114.A0A2G2W7Y8"/>
<comment type="caution">
    <text evidence="3">The sequence shown here is derived from an EMBL/GenBank/DDBJ whole genome shotgun (WGS) entry which is preliminary data.</text>
</comment>
<organism evidence="3 4">
    <name type="scientific">Capsicum baccatum</name>
    <name type="common">Peruvian pepper</name>
    <dbReference type="NCBI Taxonomy" id="33114"/>
    <lineage>
        <taxon>Eukaryota</taxon>
        <taxon>Viridiplantae</taxon>
        <taxon>Streptophyta</taxon>
        <taxon>Embryophyta</taxon>
        <taxon>Tracheophyta</taxon>
        <taxon>Spermatophyta</taxon>
        <taxon>Magnoliopsida</taxon>
        <taxon>eudicotyledons</taxon>
        <taxon>Gunneridae</taxon>
        <taxon>Pentapetalae</taxon>
        <taxon>asterids</taxon>
        <taxon>lamiids</taxon>
        <taxon>Solanales</taxon>
        <taxon>Solanaceae</taxon>
        <taxon>Solanoideae</taxon>
        <taxon>Capsiceae</taxon>
        <taxon>Capsicum</taxon>
    </lineage>
</organism>
<dbReference type="PANTHER" id="PTHR15615:SF80">
    <property type="entry name" value="CYCLIN"/>
    <property type="match status" value="1"/>
</dbReference>
<gene>
    <name evidence="3" type="ORF">CQW23_20204</name>
</gene>
<dbReference type="Gene3D" id="1.10.472.10">
    <property type="entry name" value="Cyclin-like"/>
    <property type="match status" value="1"/>
</dbReference>
<protein>
    <submittedName>
        <fullName evidence="3">Cyclin-U4-1</fullName>
    </submittedName>
</protein>
<reference evidence="4" key="2">
    <citation type="journal article" date="2017" name="J. Anim. Genet.">
        <title>Multiple reference genome sequences of hot pepper reveal the massive evolution of plant disease resistance genes by retroduplication.</title>
        <authorList>
            <person name="Kim S."/>
            <person name="Park J."/>
            <person name="Yeom S.-I."/>
            <person name="Kim Y.-M."/>
            <person name="Seo E."/>
            <person name="Kim K.-T."/>
            <person name="Kim M.-S."/>
            <person name="Lee J.M."/>
            <person name="Cheong K."/>
            <person name="Shin H.-S."/>
            <person name="Kim S.-B."/>
            <person name="Han K."/>
            <person name="Lee J."/>
            <person name="Park M."/>
            <person name="Lee H.-A."/>
            <person name="Lee H.-Y."/>
            <person name="Lee Y."/>
            <person name="Oh S."/>
            <person name="Lee J.H."/>
            <person name="Choi E."/>
            <person name="Choi E."/>
            <person name="Lee S.E."/>
            <person name="Jeon J."/>
            <person name="Kim H."/>
            <person name="Choi G."/>
            <person name="Song H."/>
            <person name="Lee J."/>
            <person name="Lee S.-C."/>
            <person name="Kwon J.-K."/>
            <person name="Lee H.-Y."/>
            <person name="Koo N."/>
            <person name="Hong Y."/>
            <person name="Kim R.W."/>
            <person name="Kang W.-H."/>
            <person name="Huh J.H."/>
            <person name="Kang B.-C."/>
            <person name="Yang T.-J."/>
            <person name="Lee Y.-H."/>
            <person name="Bennetzen J.L."/>
            <person name="Choi D."/>
        </authorList>
    </citation>
    <scope>NUCLEOTIDE SEQUENCE [LARGE SCALE GENOMIC DNA]</scope>
    <source>
        <strain evidence="4">cv. PBC81</strain>
    </source>
</reference>
<keyword evidence="2" id="KW-0131">Cell cycle</keyword>
<dbReference type="Pfam" id="PF08613">
    <property type="entry name" value="Cyclin"/>
    <property type="match status" value="1"/>
</dbReference>
<dbReference type="InterPro" id="IPR013922">
    <property type="entry name" value="Cyclin_PHO80-like"/>
</dbReference>
<evidence type="ECO:0000256" key="1">
    <source>
        <dbReference type="ARBA" id="ARBA00022618"/>
    </source>
</evidence>
<dbReference type="GO" id="GO:0019901">
    <property type="term" value="F:protein kinase binding"/>
    <property type="evidence" value="ECO:0007669"/>
    <property type="project" value="InterPro"/>
</dbReference>
<sequence>MDLVSPPWVLTLKSLLGRYRPDDLQILIPVIPSLLASLEIRGVITIPNLGRSTIDKIVPILADAFEHMSSSLFVVAYVYLERFLNLTGCLLTSLNVHRLLITSIMLDIKFVDDDCYNNHSRTEQDGDKNFGIP</sequence>
<name>A0A2G2W7Y8_CAPBA</name>
<accession>A0A2G2W7Y8</accession>
<dbReference type="PANTHER" id="PTHR15615">
    <property type="match status" value="1"/>
</dbReference>
<reference evidence="3 4" key="1">
    <citation type="journal article" date="2017" name="Genome Biol.">
        <title>New reference genome sequences of hot pepper reveal the massive evolution of plant disease-resistance genes by retroduplication.</title>
        <authorList>
            <person name="Kim S."/>
            <person name="Park J."/>
            <person name="Yeom S.I."/>
            <person name="Kim Y.M."/>
            <person name="Seo E."/>
            <person name="Kim K.T."/>
            <person name="Kim M.S."/>
            <person name="Lee J.M."/>
            <person name="Cheong K."/>
            <person name="Shin H.S."/>
            <person name="Kim S.B."/>
            <person name="Han K."/>
            <person name="Lee J."/>
            <person name="Park M."/>
            <person name="Lee H.A."/>
            <person name="Lee H.Y."/>
            <person name="Lee Y."/>
            <person name="Oh S."/>
            <person name="Lee J.H."/>
            <person name="Choi E."/>
            <person name="Choi E."/>
            <person name="Lee S.E."/>
            <person name="Jeon J."/>
            <person name="Kim H."/>
            <person name="Choi G."/>
            <person name="Song H."/>
            <person name="Lee J."/>
            <person name="Lee S.C."/>
            <person name="Kwon J.K."/>
            <person name="Lee H.Y."/>
            <person name="Koo N."/>
            <person name="Hong Y."/>
            <person name="Kim R.W."/>
            <person name="Kang W.H."/>
            <person name="Huh J.H."/>
            <person name="Kang B.C."/>
            <person name="Yang T.J."/>
            <person name="Lee Y.H."/>
            <person name="Bennetzen J.L."/>
            <person name="Choi D."/>
        </authorList>
    </citation>
    <scope>NUCLEOTIDE SEQUENCE [LARGE SCALE GENOMIC DNA]</scope>
    <source>
        <strain evidence="4">cv. PBC81</strain>
    </source>
</reference>
<dbReference type="EMBL" id="MLFT02000008">
    <property type="protein sequence ID" value="PHT41350.1"/>
    <property type="molecule type" value="Genomic_DNA"/>
</dbReference>
<dbReference type="Proteomes" id="UP000224567">
    <property type="component" value="Unassembled WGS sequence"/>
</dbReference>
<evidence type="ECO:0000313" key="3">
    <source>
        <dbReference type="EMBL" id="PHT41350.1"/>
    </source>
</evidence>
<keyword evidence="1" id="KW-0132">Cell division</keyword>
<evidence type="ECO:0000313" key="4">
    <source>
        <dbReference type="Proteomes" id="UP000224567"/>
    </source>
</evidence>
<dbReference type="AlphaFoldDB" id="A0A2G2W7Y8"/>